<name>A0A518FZW3_9BACT</name>
<dbReference type="OrthoDB" id="271886at2"/>
<dbReference type="KEGG" id="ahel:Q31a_01350"/>
<proteinExistence type="predicted"/>
<sequence>MLKKITLLGVLALLGTVTVAGTGAWSYVRTGVTTASESVRSSVPIEWELKRARQMIQDLKPEIANNLQVVVREEVEVKKLSDQIVKKQASLAQNRDDIMRLKEDLQSGSTKFVYAGRNYSASQVQEDLSHRFKQFQVHEATTSKLEQVLDARERNLDAARMKLDEMLAAKRELEVQVENLQARMTMVEVAQTASPVSIDDSQLSHTRQLLDSIATRIDVAERLVDSEGSLAGSIRLDEPQDDNLLDEIATYFGEGQPEVQTLVSSQEL</sequence>
<dbReference type="RefSeq" id="WP_145072580.1">
    <property type="nucleotide sequence ID" value="NZ_CP036298.1"/>
</dbReference>
<keyword evidence="1" id="KW-0175">Coiled coil</keyword>
<reference evidence="2 3" key="1">
    <citation type="submission" date="2019-02" db="EMBL/GenBank/DDBJ databases">
        <title>Deep-cultivation of Planctomycetes and their phenomic and genomic characterization uncovers novel biology.</title>
        <authorList>
            <person name="Wiegand S."/>
            <person name="Jogler M."/>
            <person name="Boedeker C."/>
            <person name="Pinto D."/>
            <person name="Vollmers J."/>
            <person name="Rivas-Marin E."/>
            <person name="Kohn T."/>
            <person name="Peeters S.H."/>
            <person name="Heuer A."/>
            <person name="Rast P."/>
            <person name="Oberbeckmann S."/>
            <person name="Bunk B."/>
            <person name="Jeske O."/>
            <person name="Meyerdierks A."/>
            <person name="Storesund J.E."/>
            <person name="Kallscheuer N."/>
            <person name="Luecker S."/>
            <person name="Lage O.M."/>
            <person name="Pohl T."/>
            <person name="Merkel B.J."/>
            <person name="Hornburger P."/>
            <person name="Mueller R.-W."/>
            <person name="Bruemmer F."/>
            <person name="Labrenz M."/>
            <person name="Spormann A.M."/>
            <person name="Op den Camp H."/>
            <person name="Overmann J."/>
            <person name="Amann R."/>
            <person name="Jetten M.S.M."/>
            <person name="Mascher T."/>
            <person name="Medema M.H."/>
            <person name="Devos D.P."/>
            <person name="Kaster A.-K."/>
            <person name="Ovreas L."/>
            <person name="Rohde M."/>
            <person name="Galperin M.Y."/>
            <person name="Jogler C."/>
        </authorList>
    </citation>
    <scope>NUCLEOTIDE SEQUENCE [LARGE SCALE GENOMIC DNA]</scope>
    <source>
        <strain evidence="2 3">Q31a</strain>
    </source>
</reference>
<evidence type="ECO:0000256" key="1">
    <source>
        <dbReference type="SAM" id="Coils"/>
    </source>
</evidence>
<evidence type="ECO:0000313" key="2">
    <source>
        <dbReference type="EMBL" id="QDV21856.1"/>
    </source>
</evidence>
<dbReference type="AlphaFoldDB" id="A0A518FZW3"/>
<evidence type="ECO:0000313" key="3">
    <source>
        <dbReference type="Proteomes" id="UP000318017"/>
    </source>
</evidence>
<evidence type="ECO:0008006" key="4">
    <source>
        <dbReference type="Google" id="ProtNLM"/>
    </source>
</evidence>
<gene>
    <name evidence="2" type="ORF">Q31a_01350</name>
</gene>
<dbReference type="EMBL" id="CP036298">
    <property type="protein sequence ID" value="QDV21856.1"/>
    <property type="molecule type" value="Genomic_DNA"/>
</dbReference>
<accession>A0A518FZW3</accession>
<feature type="coiled-coil region" evidence="1">
    <location>
        <begin position="149"/>
        <end position="190"/>
    </location>
</feature>
<keyword evidence="3" id="KW-1185">Reference proteome</keyword>
<protein>
    <recommendedName>
        <fullName evidence="4">Chromosome partition protein Smc</fullName>
    </recommendedName>
</protein>
<dbReference type="Proteomes" id="UP000318017">
    <property type="component" value="Chromosome"/>
</dbReference>
<organism evidence="2 3">
    <name type="scientific">Aureliella helgolandensis</name>
    <dbReference type="NCBI Taxonomy" id="2527968"/>
    <lineage>
        <taxon>Bacteria</taxon>
        <taxon>Pseudomonadati</taxon>
        <taxon>Planctomycetota</taxon>
        <taxon>Planctomycetia</taxon>
        <taxon>Pirellulales</taxon>
        <taxon>Pirellulaceae</taxon>
        <taxon>Aureliella</taxon>
    </lineage>
</organism>